<dbReference type="AlphaFoldDB" id="A0A3N2BLH5"/>
<keyword evidence="2" id="KW-1185">Reference proteome</keyword>
<evidence type="ECO:0000313" key="1">
    <source>
        <dbReference type="EMBL" id="ROR76125.1"/>
    </source>
</evidence>
<organism evidence="1 2">
    <name type="scientific">Plantibacter flavus</name>
    <dbReference type="NCBI Taxonomy" id="150123"/>
    <lineage>
        <taxon>Bacteria</taxon>
        <taxon>Bacillati</taxon>
        <taxon>Actinomycetota</taxon>
        <taxon>Actinomycetes</taxon>
        <taxon>Micrococcales</taxon>
        <taxon>Microbacteriaceae</taxon>
        <taxon>Plantibacter</taxon>
    </lineage>
</organism>
<sequence length="190" mass="19889">MTAPAVRILTTGSRAWANVQRAEDVMNASISLLQARHAGSVLVHAATPGAGSQVTDFTRRMGMVAEPHPVGNAPHASSCPDWDRVNASCHGAVQGRYQEMVQLGADLCIVLPSHGYALTPGSPLAGTSRGTWGCAERARDAGIPTVVAWGQSLFPFGQPGADLLASTAIRKRLAPGAQGQLNLIATWLPY</sequence>
<proteinExistence type="predicted"/>
<name>A0A3N2BLH5_9MICO</name>
<reference evidence="1 2" key="1">
    <citation type="submission" date="2018-11" db="EMBL/GenBank/DDBJ databases">
        <title>Sequencing the genomes of 1000 actinobacteria strains.</title>
        <authorList>
            <person name="Klenk H.-P."/>
        </authorList>
    </citation>
    <scope>NUCLEOTIDE SEQUENCE [LARGE SCALE GENOMIC DNA]</scope>
    <source>
        <strain evidence="1 2">DSM 14012</strain>
    </source>
</reference>
<gene>
    <name evidence="1" type="ORF">EDD42_4078</name>
</gene>
<dbReference type="EMBL" id="RKHL01000002">
    <property type="protein sequence ID" value="ROR76125.1"/>
    <property type="molecule type" value="Genomic_DNA"/>
</dbReference>
<accession>A0A3N2BLH5</accession>
<protein>
    <submittedName>
        <fullName evidence="1">Uncharacterized protein</fullName>
    </submittedName>
</protein>
<evidence type="ECO:0000313" key="2">
    <source>
        <dbReference type="Proteomes" id="UP000266915"/>
    </source>
</evidence>
<dbReference type="Proteomes" id="UP000266915">
    <property type="component" value="Unassembled WGS sequence"/>
</dbReference>
<comment type="caution">
    <text evidence="1">The sequence shown here is derived from an EMBL/GenBank/DDBJ whole genome shotgun (WGS) entry which is preliminary data.</text>
</comment>